<dbReference type="InterPro" id="IPR031815">
    <property type="entry name" value="DUF5074"/>
</dbReference>
<dbReference type="InterPro" id="IPR011964">
    <property type="entry name" value="YVTN_b-propeller_repeat"/>
</dbReference>
<keyword evidence="3" id="KW-1185">Reference proteome</keyword>
<dbReference type="NCBIfam" id="TIGR02276">
    <property type="entry name" value="beta_rpt_yvtn"/>
    <property type="match status" value="1"/>
</dbReference>
<dbReference type="Pfam" id="PF16819">
    <property type="entry name" value="DUF5074"/>
    <property type="match status" value="1"/>
</dbReference>
<name>A0ABR7X2T1_9SPHI</name>
<sequence length="352" mass="38084">MKQIKLKYLFISLAFATVLASCSKEKIKPTPDTPGSERAGLYVLNQGGIGHNNSTLTYYDYTLKKLTSDIFTVANTEKLGDTGNDLGIYGSKMFIVVNNSDLLDIAEAKTSKLIKKINLTQPRSVVFYKSNAFVTSYSGTVSVIDTTSLTIIKTINVGRSPEQMVVSNGKLYVANSGGLDYPDFDKTVSVIDLTTLAEVKKITVTVNPITITADTYGNVYVLSAGNYGDISAGISIIDNTTDIVKSQSDLSLGYNIPIAAYGDYVYYPTADNKIAMYNAKTQKLERANFITSDVTITAPYAITVDSITGEVFIADAKDYSSNGTVTAFDKNGTKEYSIETGVNPGRITLLNK</sequence>
<dbReference type="PANTHER" id="PTHR47197">
    <property type="entry name" value="PROTEIN NIRF"/>
    <property type="match status" value="1"/>
</dbReference>
<dbReference type="Gene3D" id="2.130.10.10">
    <property type="entry name" value="YVTN repeat-like/Quinoprotein amine dehydrogenase"/>
    <property type="match status" value="1"/>
</dbReference>
<protein>
    <submittedName>
        <fullName evidence="2">YncE family protein</fullName>
    </submittedName>
</protein>
<dbReference type="EMBL" id="JACWMW010000001">
    <property type="protein sequence ID" value="MBD1384884.1"/>
    <property type="molecule type" value="Genomic_DNA"/>
</dbReference>
<proteinExistence type="predicted"/>
<comment type="caution">
    <text evidence="2">The sequence shown here is derived from an EMBL/GenBank/DDBJ whole genome shotgun (WGS) entry which is preliminary data.</text>
</comment>
<dbReference type="InterPro" id="IPR051200">
    <property type="entry name" value="Host-pathogen_enzymatic-act"/>
</dbReference>
<feature type="signal peptide" evidence="1">
    <location>
        <begin position="1"/>
        <end position="20"/>
    </location>
</feature>
<keyword evidence="1" id="KW-0732">Signal</keyword>
<dbReference type="PROSITE" id="PS51257">
    <property type="entry name" value="PROKAR_LIPOPROTEIN"/>
    <property type="match status" value="1"/>
</dbReference>
<organism evidence="2 3">
    <name type="scientific">Mucilaginibacter rigui</name>
    <dbReference type="NCBI Taxonomy" id="534635"/>
    <lineage>
        <taxon>Bacteria</taxon>
        <taxon>Pseudomonadati</taxon>
        <taxon>Bacteroidota</taxon>
        <taxon>Sphingobacteriia</taxon>
        <taxon>Sphingobacteriales</taxon>
        <taxon>Sphingobacteriaceae</taxon>
        <taxon>Mucilaginibacter</taxon>
    </lineage>
</organism>
<dbReference type="SUPFAM" id="SSF63825">
    <property type="entry name" value="YWTD domain"/>
    <property type="match status" value="1"/>
</dbReference>
<dbReference type="InterPro" id="IPR015943">
    <property type="entry name" value="WD40/YVTN_repeat-like_dom_sf"/>
</dbReference>
<reference evidence="2 3" key="1">
    <citation type="submission" date="2020-09" db="EMBL/GenBank/DDBJ databases">
        <title>Novel species of Mucilaginibacter isolated from a glacier on the Tibetan Plateau.</title>
        <authorList>
            <person name="Liu Q."/>
            <person name="Xin Y.-H."/>
        </authorList>
    </citation>
    <scope>NUCLEOTIDE SEQUENCE [LARGE SCALE GENOMIC DNA]</scope>
    <source>
        <strain evidence="2 3">CGMCC 1.13878</strain>
    </source>
</reference>
<feature type="chain" id="PRO_5045641865" evidence="1">
    <location>
        <begin position="21"/>
        <end position="352"/>
    </location>
</feature>
<dbReference type="PANTHER" id="PTHR47197:SF3">
    <property type="entry name" value="DIHYDRO-HEME D1 DEHYDROGENASE"/>
    <property type="match status" value="1"/>
</dbReference>
<accession>A0ABR7X2T1</accession>
<evidence type="ECO:0000313" key="3">
    <source>
        <dbReference type="Proteomes" id="UP000618754"/>
    </source>
</evidence>
<gene>
    <name evidence="2" type="ORF">IDJ75_06310</name>
</gene>
<evidence type="ECO:0000313" key="2">
    <source>
        <dbReference type="EMBL" id="MBD1384884.1"/>
    </source>
</evidence>
<dbReference type="Proteomes" id="UP000618754">
    <property type="component" value="Unassembled WGS sequence"/>
</dbReference>
<evidence type="ECO:0000256" key="1">
    <source>
        <dbReference type="SAM" id="SignalP"/>
    </source>
</evidence>
<dbReference type="RefSeq" id="WP_191174727.1">
    <property type="nucleotide sequence ID" value="NZ_JACWMW010000001.1"/>
</dbReference>